<dbReference type="EMBL" id="JAJNEC010000005">
    <property type="protein sequence ID" value="MCD2424640.1"/>
    <property type="molecule type" value="Genomic_DNA"/>
</dbReference>
<keyword evidence="3" id="KW-1185">Reference proteome</keyword>
<dbReference type="PROSITE" id="PS50042">
    <property type="entry name" value="CNMP_BINDING_3"/>
    <property type="match status" value="1"/>
</dbReference>
<accession>A0ABS8PU88</accession>
<dbReference type="SUPFAM" id="SSF51206">
    <property type="entry name" value="cAMP-binding domain-like"/>
    <property type="match status" value="1"/>
</dbReference>
<dbReference type="InterPro" id="IPR014710">
    <property type="entry name" value="RmlC-like_jellyroll"/>
</dbReference>
<evidence type="ECO:0000313" key="3">
    <source>
        <dbReference type="Proteomes" id="UP001199816"/>
    </source>
</evidence>
<organism evidence="2 3">
    <name type="scientific">Niabella pedocola</name>
    <dbReference type="NCBI Taxonomy" id="1752077"/>
    <lineage>
        <taxon>Bacteria</taxon>
        <taxon>Pseudomonadati</taxon>
        <taxon>Bacteroidota</taxon>
        <taxon>Chitinophagia</taxon>
        <taxon>Chitinophagales</taxon>
        <taxon>Chitinophagaceae</taxon>
        <taxon>Niabella</taxon>
    </lineage>
</organism>
<proteinExistence type="predicted"/>
<gene>
    <name evidence="2" type="ORF">LQ567_17800</name>
</gene>
<dbReference type="Pfam" id="PF00027">
    <property type="entry name" value="cNMP_binding"/>
    <property type="match status" value="1"/>
</dbReference>
<evidence type="ECO:0000259" key="1">
    <source>
        <dbReference type="PROSITE" id="PS50042"/>
    </source>
</evidence>
<evidence type="ECO:0000313" key="2">
    <source>
        <dbReference type="EMBL" id="MCD2424640.1"/>
    </source>
</evidence>
<protein>
    <submittedName>
        <fullName evidence="2">Crp/Fnr family transcriptional regulator</fullName>
    </submittedName>
</protein>
<dbReference type="InterPro" id="IPR000595">
    <property type="entry name" value="cNMP-bd_dom"/>
</dbReference>
<dbReference type="CDD" id="cd00038">
    <property type="entry name" value="CAP_ED"/>
    <property type="match status" value="1"/>
</dbReference>
<feature type="domain" description="Cyclic nucleotide-binding" evidence="1">
    <location>
        <begin position="29"/>
        <end position="112"/>
    </location>
</feature>
<reference evidence="2 3" key="1">
    <citation type="submission" date="2021-11" db="EMBL/GenBank/DDBJ databases">
        <title>Genomic of Niabella pedocola.</title>
        <authorList>
            <person name="Wu T."/>
        </authorList>
    </citation>
    <scope>NUCLEOTIDE SEQUENCE [LARGE SCALE GENOMIC DNA]</scope>
    <source>
        <strain evidence="2 3">JCM 31011</strain>
    </source>
</reference>
<dbReference type="Proteomes" id="UP001199816">
    <property type="component" value="Unassembled WGS sequence"/>
</dbReference>
<dbReference type="Gene3D" id="2.60.120.10">
    <property type="entry name" value="Jelly Rolls"/>
    <property type="match status" value="1"/>
</dbReference>
<dbReference type="InterPro" id="IPR018490">
    <property type="entry name" value="cNMP-bd_dom_sf"/>
</dbReference>
<comment type="caution">
    <text evidence="2">The sequence shown here is derived from an EMBL/GenBank/DDBJ whole genome shotgun (WGS) entry which is preliminary data.</text>
</comment>
<name>A0ABS8PU88_9BACT</name>
<sequence length="195" mass="22795">MQQLFQAIRQLVPVSEHDEQVIGRLFTQKHYKKGAFFLPEGTVCRYAGFISKGLMRFYINIDGEDKTYGFLQENQFISNYGSFVPQIPSAQAIQALEDSELYVITYTGLQQLYQELTHGERMGRIIIEQVFIQALSDLNSFYTDDPETRYRKFITDHPDLQQRISQYHIASFVGVKPQSLSRIRKRILEQRVKRS</sequence>
<dbReference type="RefSeq" id="WP_231006851.1">
    <property type="nucleotide sequence ID" value="NZ_JAJNEC010000005.1"/>
</dbReference>